<dbReference type="AlphaFoldDB" id="A0A8T0THD6"/>
<keyword evidence="2" id="KW-1185">Reference proteome</keyword>
<protein>
    <submittedName>
        <fullName evidence="1">Uncharacterized protein</fullName>
    </submittedName>
</protein>
<comment type="caution">
    <text evidence="1">The sequence shown here is derived from an EMBL/GenBank/DDBJ whole genome shotgun (WGS) entry which is preliminary data.</text>
</comment>
<evidence type="ECO:0000313" key="1">
    <source>
        <dbReference type="EMBL" id="KAG2611251.1"/>
    </source>
</evidence>
<dbReference type="Proteomes" id="UP000823388">
    <property type="component" value="Chromosome 4K"/>
</dbReference>
<gene>
    <name evidence="1" type="ORF">PVAP13_4KG133100</name>
</gene>
<proteinExistence type="predicted"/>
<sequence length="120" mass="13718">MRCHVHLVHIGVNALFPGEDAGLHRVQGPRLVVMLPVYTAKFKASEQLWPMVGENREFCSVLEVWSRPPVAKLCDNAWRIIITTEVIHVSFRKAVCLVCLMRSYAKTHLGFFRTSQEKTL</sequence>
<name>A0A8T0THD6_PANVG</name>
<reference evidence="1" key="1">
    <citation type="submission" date="2020-05" db="EMBL/GenBank/DDBJ databases">
        <title>WGS assembly of Panicum virgatum.</title>
        <authorList>
            <person name="Lovell J.T."/>
            <person name="Jenkins J."/>
            <person name="Shu S."/>
            <person name="Juenger T.E."/>
            <person name="Schmutz J."/>
        </authorList>
    </citation>
    <scope>NUCLEOTIDE SEQUENCE</scope>
    <source>
        <strain evidence="1">AP13</strain>
    </source>
</reference>
<accession>A0A8T0THD6</accession>
<organism evidence="1 2">
    <name type="scientific">Panicum virgatum</name>
    <name type="common">Blackwell switchgrass</name>
    <dbReference type="NCBI Taxonomy" id="38727"/>
    <lineage>
        <taxon>Eukaryota</taxon>
        <taxon>Viridiplantae</taxon>
        <taxon>Streptophyta</taxon>
        <taxon>Embryophyta</taxon>
        <taxon>Tracheophyta</taxon>
        <taxon>Spermatophyta</taxon>
        <taxon>Magnoliopsida</taxon>
        <taxon>Liliopsida</taxon>
        <taxon>Poales</taxon>
        <taxon>Poaceae</taxon>
        <taxon>PACMAD clade</taxon>
        <taxon>Panicoideae</taxon>
        <taxon>Panicodae</taxon>
        <taxon>Paniceae</taxon>
        <taxon>Panicinae</taxon>
        <taxon>Panicum</taxon>
        <taxon>Panicum sect. Hiantes</taxon>
    </lineage>
</organism>
<evidence type="ECO:0000313" key="2">
    <source>
        <dbReference type="Proteomes" id="UP000823388"/>
    </source>
</evidence>
<dbReference type="EMBL" id="CM029043">
    <property type="protein sequence ID" value="KAG2611251.1"/>
    <property type="molecule type" value="Genomic_DNA"/>
</dbReference>